<name>A0A2G9GVJ8_9LAMI</name>
<dbReference type="PANTHER" id="PTHR31147:SF25">
    <property type="entry name" value="HXXXD-TYPE ACYL-TRANSFERASE FAMILY PROTEIN"/>
    <property type="match status" value="1"/>
</dbReference>
<dbReference type="STRING" id="429701.A0A2G9GVJ8"/>
<dbReference type="EC" id="2.3.1.162" evidence="2"/>
<gene>
    <name evidence="2" type="ORF">CDL12_18177</name>
</gene>
<dbReference type="InterPro" id="IPR050898">
    <property type="entry name" value="Plant_acyltransferase"/>
</dbReference>
<dbReference type="InterPro" id="IPR023213">
    <property type="entry name" value="CAT-like_dom_sf"/>
</dbReference>
<accession>A0A2G9GVJ8</accession>
<protein>
    <submittedName>
        <fullName evidence="2">Taxadien-5-alpha-ol O-acetyltransferase</fullName>
        <ecNumber evidence="2">2.3.1.162</ecNumber>
    </submittedName>
</protein>
<keyword evidence="2" id="KW-0012">Acyltransferase</keyword>
<sequence>MAPSNAKTPIFLTKKEVVLVKPINPTPSEVLSFSTIDNDPHLEILCQTIYVYRSNTSLSPSQDDPKNTSPDPALVLKQALSKALVYYHPLAGKLKRQPDGTLQITCNSDGSFVFDWPSDSDCGYHPLLLQVTKFSCGGFTIGMGLCHAVCDGLGAAQFFRAMTELASGKNEPTIKPVWKRERLVGIVNTDEPFPVPDMNCFTKSPLLPTSNLYHECFNIDADTIKRIKTRLIENTRDHIAELKHLIENTTDQVPEITFTTVEVLTAYVWRSRFRALKQNPDGKTVLHLTVGIRNLVNPPLPEGYYGNAFVSANIVLSGKDLDKEQLCKIALLIKNSKKTASEADYITKALNFMEALRRKDMKIDETGASLVVTDWRHLKLVEELDFGWKGCVNMIPIRRRMLEFVSLCIFLPANMVNLGMEGGIRVLVSLPGGAMDVFKQEMDALKLGIGF</sequence>
<organism evidence="2 3">
    <name type="scientific">Handroanthus impetiginosus</name>
    <dbReference type="NCBI Taxonomy" id="429701"/>
    <lineage>
        <taxon>Eukaryota</taxon>
        <taxon>Viridiplantae</taxon>
        <taxon>Streptophyta</taxon>
        <taxon>Embryophyta</taxon>
        <taxon>Tracheophyta</taxon>
        <taxon>Spermatophyta</taxon>
        <taxon>Magnoliopsida</taxon>
        <taxon>eudicotyledons</taxon>
        <taxon>Gunneridae</taxon>
        <taxon>Pentapetalae</taxon>
        <taxon>asterids</taxon>
        <taxon>lamiids</taxon>
        <taxon>Lamiales</taxon>
        <taxon>Bignoniaceae</taxon>
        <taxon>Crescentiina</taxon>
        <taxon>Tabebuia alliance</taxon>
        <taxon>Handroanthus</taxon>
    </lineage>
</organism>
<proteinExistence type="inferred from homology"/>
<reference evidence="3" key="1">
    <citation type="journal article" date="2018" name="Gigascience">
        <title>Genome assembly of the Pink Ipe (Handroanthus impetiginosus, Bignoniaceae), a highly valued, ecologically keystone Neotropical timber forest tree.</title>
        <authorList>
            <person name="Silva-Junior O.B."/>
            <person name="Grattapaglia D."/>
            <person name="Novaes E."/>
            <person name="Collevatti R.G."/>
        </authorList>
    </citation>
    <scope>NUCLEOTIDE SEQUENCE [LARGE SCALE GENOMIC DNA]</scope>
    <source>
        <strain evidence="3">cv. UFG-1</strain>
    </source>
</reference>
<dbReference type="Proteomes" id="UP000231279">
    <property type="component" value="Unassembled WGS sequence"/>
</dbReference>
<dbReference type="AlphaFoldDB" id="A0A2G9GVJ8"/>
<dbReference type="EMBL" id="NKXS01003576">
    <property type="protein sequence ID" value="PIN09235.1"/>
    <property type="molecule type" value="Genomic_DNA"/>
</dbReference>
<comment type="similarity">
    <text evidence="1">Belongs to the plant acyltransferase family.</text>
</comment>
<dbReference type="GO" id="GO:0050638">
    <property type="term" value="F:taxadien-5-alpha-ol O-acetyltransferase activity"/>
    <property type="evidence" value="ECO:0007669"/>
    <property type="project" value="UniProtKB-EC"/>
</dbReference>
<dbReference type="Pfam" id="PF02458">
    <property type="entry name" value="Transferase"/>
    <property type="match status" value="2"/>
</dbReference>
<evidence type="ECO:0000313" key="3">
    <source>
        <dbReference type="Proteomes" id="UP000231279"/>
    </source>
</evidence>
<evidence type="ECO:0000256" key="1">
    <source>
        <dbReference type="ARBA" id="ARBA00009861"/>
    </source>
</evidence>
<dbReference type="PANTHER" id="PTHR31147">
    <property type="entry name" value="ACYL TRANSFERASE 4"/>
    <property type="match status" value="1"/>
</dbReference>
<comment type="caution">
    <text evidence="2">The sequence shown here is derived from an EMBL/GenBank/DDBJ whole genome shotgun (WGS) entry which is preliminary data.</text>
</comment>
<keyword evidence="3" id="KW-1185">Reference proteome</keyword>
<evidence type="ECO:0000313" key="2">
    <source>
        <dbReference type="EMBL" id="PIN09235.1"/>
    </source>
</evidence>
<dbReference type="OrthoDB" id="671439at2759"/>
<keyword evidence="2" id="KW-0808">Transferase</keyword>
<dbReference type="Gene3D" id="3.30.559.10">
    <property type="entry name" value="Chloramphenicol acetyltransferase-like domain"/>
    <property type="match status" value="3"/>
</dbReference>